<feature type="transmembrane region" description="Helical" evidence="2">
    <location>
        <begin position="49"/>
        <end position="69"/>
    </location>
</feature>
<feature type="region of interest" description="Disordered" evidence="1">
    <location>
        <begin position="133"/>
        <end position="182"/>
    </location>
</feature>
<gene>
    <name evidence="3" type="ORF">H9950_04730</name>
</gene>
<keyword evidence="2" id="KW-1133">Transmembrane helix</keyword>
<proteinExistence type="predicted"/>
<dbReference type="InterPro" id="IPR011250">
    <property type="entry name" value="OMP/PagP_B-barrel"/>
</dbReference>
<protein>
    <submittedName>
        <fullName evidence="3">PorT family protein</fullName>
    </submittedName>
</protein>
<evidence type="ECO:0000313" key="3">
    <source>
        <dbReference type="EMBL" id="HJA85484.1"/>
    </source>
</evidence>
<dbReference type="EMBL" id="DWZI01000027">
    <property type="protein sequence ID" value="HJA85484.1"/>
    <property type="molecule type" value="Genomic_DNA"/>
</dbReference>
<keyword evidence="2" id="KW-0472">Membrane</keyword>
<evidence type="ECO:0000313" key="4">
    <source>
        <dbReference type="Proteomes" id="UP000823862"/>
    </source>
</evidence>
<name>A0A9D2HW15_9BACE</name>
<keyword evidence="2" id="KW-0812">Transmembrane</keyword>
<accession>A0A9D2HW15</accession>
<feature type="compositionally biased region" description="Basic and acidic residues" evidence="1">
    <location>
        <begin position="147"/>
        <end position="156"/>
    </location>
</feature>
<evidence type="ECO:0000256" key="1">
    <source>
        <dbReference type="SAM" id="MobiDB-lite"/>
    </source>
</evidence>
<organism evidence="3 4">
    <name type="scientific">Candidatus Bacteroides avicola</name>
    <dbReference type="NCBI Taxonomy" id="2838468"/>
    <lineage>
        <taxon>Bacteria</taxon>
        <taxon>Pseudomonadati</taxon>
        <taxon>Bacteroidota</taxon>
        <taxon>Bacteroidia</taxon>
        <taxon>Bacteroidales</taxon>
        <taxon>Bacteroidaceae</taxon>
        <taxon>Bacteroides</taxon>
    </lineage>
</organism>
<dbReference type="Proteomes" id="UP000823862">
    <property type="component" value="Unassembled WGS sequence"/>
</dbReference>
<reference evidence="3" key="2">
    <citation type="submission" date="2021-04" db="EMBL/GenBank/DDBJ databases">
        <authorList>
            <person name="Gilroy R."/>
        </authorList>
    </citation>
    <scope>NUCLEOTIDE SEQUENCE</scope>
    <source>
        <strain evidence="3">ChiHjej12B11-9795</strain>
    </source>
</reference>
<sequence>MEKEIWLQKLKEQLEDYSEQVPTSGWQRLEKELSAPKKTEYRLTPMRRWITTIAAAILTGTIILVGLRLTGPSTTTQIPVADLTPEKVSSSDIFSPPASPAKQVTDEPIATNHSRKHVLQKDSHNMQTIEVVSVEKTNDVPPLVAENAEKKEDAKDMATPTTENQNKDASKKRKKKNSLPATREDLLALAKTSHSSDNNKGWSIGVSAGNTGGFSKGIQQPEIQSILQNAPGTGYINMDLSATSDGIIYIPKGQEVIFQNGVPYLQQNKRTLLSADHKQPVSVGVSFRKNLPKGFSIETGLVYTFLASDLYYQGDVEKTKQKLHYLGIPIRGNWNYLDKKNFTLYLSAGGMMEKCIYGKIGSKTEIVDPIQLSVMASTGIQYNISHRVGIYVEPGISYYFDDGSEIQTIRKENPFNFTLQAGLRFSY</sequence>
<comment type="caution">
    <text evidence="3">The sequence shown here is derived from an EMBL/GenBank/DDBJ whole genome shotgun (WGS) entry which is preliminary data.</text>
</comment>
<reference evidence="3" key="1">
    <citation type="journal article" date="2021" name="PeerJ">
        <title>Extensive microbial diversity within the chicken gut microbiome revealed by metagenomics and culture.</title>
        <authorList>
            <person name="Gilroy R."/>
            <person name="Ravi A."/>
            <person name="Getino M."/>
            <person name="Pursley I."/>
            <person name="Horton D.L."/>
            <person name="Alikhan N.F."/>
            <person name="Baker D."/>
            <person name="Gharbi K."/>
            <person name="Hall N."/>
            <person name="Watson M."/>
            <person name="Adriaenssens E.M."/>
            <person name="Foster-Nyarko E."/>
            <person name="Jarju S."/>
            <person name="Secka A."/>
            <person name="Antonio M."/>
            <person name="Oren A."/>
            <person name="Chaudhuri R.R."/>
            <person name="La Ragione R."/>
            <person name="Hildebrand F."/>
            <person name="Pallen M.J."/>
        </authorList>
    </citation>
    <scope>NUCLEOTIDE SEQUENCE</scope>
    <source>
        <strain evidence="3">ChiHjej12B11-9795</strain>
    </source>
</reference>
<dbReference type="AlphaFoldDB" id="A0A9D2HW15"/>
<evidence type="ECO:0000256" key="2">
    <source>
        <dbReference type="SAM" id="Phobius"/>
    </source>
</evidence>
<dbReference type="SUPFAM" id="SSF56925">
    <property type="entry name" value="OMPA-like"/>
    <property type="match status" value="1"/>
</dbReference>